<protein>
    <submittedName>
        <fullName evidence="2">Uncharacterized protein</fullName>
    </submittedName>
</protein>
<proteinExistence type="predicted"/>
<keyword evidence="1" id="KW-0812">Transmembrane</keyword>
<feature type="transmembrane region" description="Helical" evidence="1">
    <location>
        <begin position="106"/>
        <end position="134"/>
    </location>
</feature>
<reference evidence="2 3" key="1">
    <citation type="submission" date="2020-08" db="EMBL/GenBank/DDBJ databases">
        <title>Novel species isolated from subtropical streams in China.</title>
        <authorList>
            <person name="Lu H."/>
        </authorList>
    </citation>
    <scope>NUCLEOTIDE SEQUENCE [LARGE SCALE GENOMIC DNA]</scope>
    <source>
        <strain evidence="2 3">KCTC 52442</strain>
    </source>
</reference>
<keyword evidence="1" id="KW-0472">Membrane</keyword>
<evidence type="ECO:0000313" key="2">
    <source>
        <dbReference type="EMBL" id="MBC3832347.1"/>
    </source>
</evidence>
<dbReference type="RefSeq" id="WP_186891400.1">
    <property type="nucleotide sequence ID" value="NZ_JACOFU010000005.1"/>
</dbReference>
<organism evidence="2 3">
    <name type="scientific">Undibacterium amnicola</name>
    <dbReference type="NCBI Taxonomy" id="1834038"/>
    <lineage>
        <taxon>Bacteria</taxon>
        <taxon>Pseudomonadati</taxon>
        <taxon>Pseudomonadota</taxon>
        <taxon>Betaproteobacteria</taxon>
        <taxon>Burkholderiales</taxon>
        <taxon>Oxalobacteraceae</taxon>
        <taxon>Undibacterium</taxon>
    </lineage>
</organism>
<dbReference type="Proteomes" id="UP000643610">
    <property type="component" value="Unassembled WGS sequence"/>
</dbReference>
<keyword evidence="1" id="KW-1133">Transmembrane helix</keyword>
<dbReference type="EMBL" id="JACOFU010000005">
    <property type="protein sequence ID" value="MBC3832347.1"/>
    <property type="molecule type" value="Genomic_DNA"/>
</dbReference>
<sequence>MSNSDHHKQSELKNLSSISPPIMDAIKSANATMDRINLNIAKQEARDQVEMEIGMLKSSLTELKPMDRKAIGINKRIDYLLSPRYQNYLDAKCQLKQVINNIGREIFYGLCGFAKLLLVIALNLVALLLLLVWFF</sequence>
<keyword evidence="3" id="KW-1185">Reference proteome</keyword>
<evidence type="ECO:0000256" key="1">
    <source>
        <dbReference type="SAM" id="Phobius"/>
    </source>
</evidence>
<accession>A0ABR6XSA2</accession>
<comment type="caution">
    <text evidence="2">The sequence shown here is derived from an EMBL/GenBank/DDBJ whole genome shotgun (WGS) entry which is preliminary data.</text>
</comment>
<name>A0ABR6XSA2_9BURK</name>
<evidence type="ECO:0000313" key="3">
    <source>
        <dbReference type="Proteomes" id="UP000643610"/>
    </source>
</evidence>
<gene>
    <name evidence="2" type="ORF">H8K33_12555</name>
</gene>